<feature type="binding site" evidence="6">
    <location>
        <begin position="111"/>
        <end position="117"/>
    </location>
    <ligand>
        <name>S-adenosyl-L-methionine</name>
        <dbReference type="ChEBI" id="CHEBI:59789"/>
    </ligand>
</feature>
<keyword evidence="1" id="KW-0963">Cytoplasm</keyword>
<evidence type="ECO:0000313" key="8">
    <source>
        <dbReference type="EMBL" id="SFI71178.1"/>
    </source>
</evidence>
<feature type="binding site" evidence="6">
    <location>
        <position position="179"/>
    </location>
    <ligand>
        <name>S-adenosyl-L-methionine</name>
        <dbReference type="ChEBI" id="CHEBI:59789"/>
    </ligand>
</feature>
<evidence type="ECO:0000256" key="2">
    <source>
        <dbReference type="ARBA" id="ARBA00022603"/>
    </source>
</evidence>
<evidence type="ECO:0000256" key="5">
    <source>
        <dbReference type="ARBA" id="ARBA00022884"/>
    </source>
</evidence>
<dbReference type="OrthoDB" id="9810297at2"/>
<dbReference type="GO" id="GO:0003723">
    <property type="term" value="F:RNA binding"/>
    <property type="evidence" value="ECO:0007669"/>
    <property type="project" value="UniProtKB-UniRule"/>
</dbReference>
<feature type="domain" description="SAM-dependent MTase RsmB/NOP-type" evidence="7">
    <location>
        <begin position="1"/>
        <end position="298"/>
    </location>
</feature>
<dbReference type="Pfam" id="PF01189">
    <property type="entry name" value="Methyltr_RsmB-F"/>
    <property type="match status" value="1"/>
</dbReference>
<dbReference type="AlphaFoldDB" id="A0A1I3KFV8"/>
<feature type="binding site" evidence="6">
    <location>
        <position position="135"/>
    </location>
    <ligand>
        <name>S-adenosyl-L-methionine</name>
        <dbReference type="ChEBI" id="CHEBI:59789"/>
    </ligand>
</feature>
<dbReference type="PANTHER" id="PTHR22807">
    <property type="entry name" value="NOP2 YEAST -RELATED NOL1/NOP2/FMU SUN DOMAIN-CONTAINING"/>
    <property type="match status" value="1"/>
</dbReference>
<dbReference type="STRING" id="1477437.SAMN05444682_105183"/>
<dbReference type="RefSeq" id="WP_090626860.1">
    <property type="nucleotide sequence ID" value="NZ_FOQO01000005.1"/>
</dbReference>
<feature type="binding site" evidence="6">
    <location>
        <position position="162"/>
    </location>
    <ligand>
        <name>S-adenosyl-L-methionine</name>
        <dbReference type="ChEBI" id="CHEBI:59789"/>
    </ligand>
</feature>
<dbReference type="PRINTS" id="PR02008">
    <property type="entry name" value="RCMTFAMILY"/>
</dbReference>
<protein>
    <submittedName>
        <fullName evidence="8">16S rRNA C967 or C1407 C5-methylase, RsmB/RsmF family</fullName>
    </submittedName>
</protein>
<evidence type="ECO:0000256" key="6">
    <source>
        <dbReference type="PROSITE-ProRule" id="PRU01023"/>
    </source>
</evidence>
<dbReference type="Gene3D" id="3.30.70.1170">
    <property type="entry name" value="Sun protein, domain 3"/>
    <property type="match status" value="1"/>
</dbReference>
<dbReference type="Pfam" id="PF13636">
    <property type="entry name" value="Methyltranf_PUA"/>
    <property type="match status" value="1"/>
</dbReference>
<accession>A0A1I3KFV8</accession>
<dbReference type="InterPro" id="IPR001678">
    <property type="entry name" value="MeTrfase_RsmB-F_NOP2_dom"/>
</dbReference>
<name>A0A1I3KFV8_9SPHI</name>
<dbReference type="GO" id="GO:0008173">
    <property type="term" value="F:RNA methyltransferase activity"/>
    <property type="evidence" value="ECO:0007669"/>
    <property type="project" value="InterPro"/>
</dbReference>
<dbReference type="PROSITE" id="PS51686">
    <property type="entry name" value="SAM_MT_RSMB_NOP"/>
    <property type="match status" value="1"/>
</dbReference>
<keyword evidence="5 6" id="KW-0694">RNA-binding</keyword>
<evidence type="ECO:0000256" key="3">
    <source>
        <dbReference type="ARBA" id="ARBA00022679"/>
    </source>
</evidence>
<keyword evidence="4 6" id="KW-0949">S-adenosyl-L-methionine</keyword>
<dbReference type="Gene3D" id="3.40.50.150">
    <property type="entry name" value="Vaccinia Virus protein VP39"/>
    <property type="match status" value="1"/>
</dbReference>
<comment type="similarity">
    <text evidence="6">Belongs to the class I-like SAM-binding methyltransferase superfamily. RsmB/NOP family.</text>
</comment>
<sequence>MSNIVPPALVRRLGNLAGFDTDAFEAVHEQEGGITSIRVNPDKPQVSPPASGDPVPWCNTGYYLSERPVFTLDPLFHAGCYYVQEASSMFLAHAIRELMLDKQPLIALDLCAAPGGKSTLLNTYLHPDSLLIANELIKSRVTVLADNLVRWGHPNTVVTNNDPSAFARIPGYVDLMLVDAPCSGSGMFRKDHAAINQWSEGAVQLCSERQRRILADSLPTLKEGGVLLYSTCSYSVEENEEIADWLCETQGMEPVALSVNKAWGIEQTRSERHGCPGFRFYPHRLRGEGFFLAAFRKATVQPSFDRPKSKTERAVVPDKLENWIAHPEIFFSFTVGDDIHILPKGRENDLLILQKMLYLRNAGTRVGRMAKNDLIPAHDLALSLVRHSGIPSISLDEALAQEYLRKGTLPPSINADNDTGWVLATFNGASLGWMKLLPNRINNYYPKEWRILMVNG</sequence>
<dbReference type="PANTHER" id="PTHR22807:SF30">
    <property type="entry name" value="28S RRNA (CYTOSINE(4447)-C(5))-METHYLTRANSFERASE-RELATED"/>
    <property type="match status" value="1"/>
</dbReference>
<evidence type="ECO:0000259" key="7">
    <source>
        <dbReference type="PROSITE" id="PS51686"/>
    </source>
</evidence>
<dbReference type="Gene3D" id="2.30.130.60">
    <property type="match status" value="1"/>
</dbReference>
<dbReference type="InterPro" id="IPR031341">
    <property type="entry name" value="Methyltr_RsmF_N"/>
</dbReference>
<keyword evidence="3 6" id="KW-0808">Transferase</keyword>
<dbReference type="GO" id="GO:0001510">
    <property type="term" value="P:RNA methylation"/>
    <property type="evidence" value="ECO:0007669"/>
    <property type="project" value="InterPro"/>
</dbReference>
<dbReference type="InterPro" id="IPR049560">
    <property type="entry name" value="MeTrfase_RsmB-F_NOP2_cat"/>
</dbReference>
<keyword evidence="2 6" id="KW-0489">Methyltransferase</keyword>
<feature type="active site" description="Nucleophile" evidence="6">
    <location>
        <position position="232"/>
    </location>
</feature>
<dbReference type="Pfam" id="PF17125">
    <property type="entry name" value="Methyltr_RsmF_N"/>
    <property type="match status" value="1"/>
</dbReference>
<dbReference type="EMBL" id="FOQO01000005">
    <property type="protein sequence ID" value="SFI71178.1"/>
    <property type="molecule type" value="Genomic_DNA"/>
</dbReference>
<dbReference type="Proteomes" id="UP000198670">
    <property type="component" value="Unassembled WGS sequence"/>
</dbReference>
<dbReference type="InterPro" id="IPR023267">
    <property type="entry name" value="RCMT"/>
</dbReference>
<gene>
    <name evidence="8" type="ORF">SAMN05444682_105183</name>
</gene>
<dbReference type="InterPro" id="IPR029063">
    <property type="entry name" value="SAM-dependent_MTases_sf"/>
</dbReference>
<proteinExistence type="inferred from homology"/>
<dbReference type="InterPro" id="IPR027391">
    <property type="entry name" value="Nol1_Nop2_Fmu_2"/>
</dbReference>
<evidence type="ECO:0000313" key="9">
    <source>
        <dbReference type="Proteomes" id="UP000198670"/>
    </source>
</evidence>
<evidence type="ECO:0000256" key="4">
    <source>
        <dbReference type="ARBA" id="ARBA00022691"/>
    </source>
</evidence>
<dbReference type="SUPFAM" id="SSF53335">
    <property type="entry name" value="S-adenosyl-L-methionine-dependent methyltransferases"/>
    <property type="match status" value="1"/>
</dbReference>
<evidence type="ECO:0000256" key="1">
    <source>
        <dbReference type="ARBA" id="ARBA00022490"/>
    </source>
</evidence>
<reference evidence="8 9" key="1">
    <citation type="submission" date="2016-10" db="EMBL/GenBank/DDBJ databases">
        <authorList>
            <person name="de Groot N.N."/>
        </authorList>
    </citation>
    <scope>NUCLEOTIDE SEQUENCE [LARGE SCALE GENOMIC DNA]</scope>
    <source>
        <strain evidence="8 9">RK1</strain>
    </source>
</reference>
<keyword evidence="9" id="KW-1185">Reference proteome</keyword>
<organism evidence="8 9">
    <name type="scientific">Parapedobacter indicus</name>
    <dbReference type="NCBI Taxonomy" id="1477437"/>
    <lineage>
        <taxon>Bacteria</taxon>
        <taxon>Pseudomonadati</taxon>
        <taxon>Bacteroidota</taxon>
        <taxon>Sphingobacteriia</taxon>
        <taxon>Sphingobacteriales</taxon>
        <taxon>Sphingobacteriaceae</taxon>
        <taxon>Parapedobacter</taxon>
    </lineage>
</organism>